<dbReference type="InParanoid" id="Q22GC6"/>
<dbReference type="InterPro" id="IPR011989">
    <property type="entry name" value="ARM-like"/>
</dbReference>
<dbReference type="EMBL" id="GG662460">
    <property type="protein sequence ID" value="EAR84405.2"/>
    <property type="molecule type" value="Genomic_DNA"/>
</dbReference>
<keyword evidence="3" id="KW-0653">Protein transport</keyword>
<dbReference type="AlphaFoldDB" id="Q22GC6"/>
<proteinExistence type="inferred from homology"/>
<comment type="similarity">
    <text evidence="1">Belongs to the importin alpha family.</text>
</comment>
<dbReference type="PANTHER" id="PTHR23316">
    <property type="entry name" value="IMPORTIN ALPHA"/>
    <property type="match status" value="1"/>
</dbReference>
<evidence type="ECO:0000256" key="3">
    <source>
        <dbReference type="ARBA" id="ARBA00022927"/>
    </source>
</evidence>
<dbReference type="KEGG" id="tet:TTHERM_00703970"/>
<protein>
    <submittedName>
        <fullName evidence="4">Importin subunit alpha, putative</fullName>
    </submittedName>
</protein>
<dbReference type="InterPro" id="IPR016024">
    <property type="entry name" value="ARM-type_fold"/>
</dbReference>
<dbReference type="GeneID" id="7830315"/>
<dbReference type="eggNOG" id="KOG0166">
    <property type="taxonomic scope" value="Eukaryota"/>
</dbReference>
<evidence type="ECO:0000313" key="5">
    <source>
        <dbReference type="Proteomes" id="UP000009168"/>
    </source>
</evidence>
<name>Q22GC6_TETTS</name>
<accession>Q22GC6</accession>
<organism evidence="4 5">
    <name type="scientific">Tetrahymena thermophila (strain SB210)</name>
    <dbReference type="NCBI Taxonomy" id="312017"/>
    <lineage>
        <taxon>Eukaryota</taxon>
        <taxon>Sar</taxon>
        <taxon>Alveolata</taxon>
        <taxon>Ciliophora</taxon>
        <taxon>Intramacronucleata</taxon>
        <taxon>Oligohymenophorea</taxon>
        <taxon>Hymenostomatida</taxon>
        <taxon>Tetrahymenina</taxon>
        <taxon>Tetrahymenidae</taxon>
        <taxon>Tetrahymena</taxon>
    </lineage>
</organism>
<dbReference type="Gene3D" id="1.25.10.10">
    <property type="entry name" value="Leucine-rich Repeat Variant"/>
    <property type="match status" value="1"/>
</dbReference>
<evidence type="ECO:0000256" key="1">
    <source>
        <dbReference type="ARBA" id="ARBA00010394"/>
    </source>
</evidence>
<keyword evidence="5" id="KW-1185">Reference proteome</keyword>
<evidence type="ECO:0000256" key="2">
    <source>
        <dbReference type="ARBA" id="ARBA00022448"/>
    </source>
</evidence>
<dbReference type="SMR" id="Q22GC6"/>
<dbReference type="SUPFAM" id="SSF48371">
    <property type="entry name" value="ARM repeat"/>
    <property type="match status" value="1"/>
</dbReference>
<dbReference type="RefSeq" id="XP_001032068.2">
    <property type="nucleotide sequence ID" value="XM_001032068.3"/>
</dbReference>
<gene>
    <name evidence="4" type="ORF">TTHERM_00703970</name>
</gene>
<evidence type="ECO:0000313" key="4">
    <source>
        <dbReference type="EMBL" id="EAR84405.2"/>
    </source>
</evidence>
<keyword evidence="2" id="KW-0813">Transport</keyword>
<dbReference type="HOGENOM" id="CLU_461946_0_0_1"/>
<sequence length="591" mass="68756">MMQEIFQNQQLPTFETYQQNIEQDQEDVKQVISKKREQFQVQIRKGKRDEILNRKRVEKMNILKQSLEDKLKGFHLIYEEQSVIPLIKNIQGQDIDLDVPVRMQQMLSQINYLNVESSQQKQLEQSILTPNTPEDLLVSFKKYRYLILEEKVLCADIDLNLSEKLVQMLTQLQQYPAIIYEVVQLLSIISSGTRKQVDSIINIGGVNVIDNIFNSYDYSVLIQEQLVEVIGNLIADQQINRDLIMKSGIIDKILAANHKDILYIRTAIWAICNICCMKEFCKFCDMQCFLPTFLNIIKLYPTDKQLVSDSLLSLSILAKQATRLDELELFCSEELAECLKINLQAPINSIRERALKILTNLTEKKHISGVSSCIYSNKFDQNIIQELLLKHYKKENKKAKQVVENSDSNGMQVINEGLQICSNFSTRKYAIIAIQNLIEKDDRYLSYLLESQNLIQVLVNTLLKEQKQDNIVSVLYILESIFYDKKYGIVDSLLDSQFFEALYYLLDYQEKDILQICLQLVYDILCFLQNLQNNNIMQEDFINTRNNLESAIDKINDYGVIKKIIELQGNRSKDVSEISMDILDKFFPDIQ</sequence>
<dbReference type="Proteomes" id="UP000009168">
    <property type="component" value="Unassembled WGS sequence"/>
</dbReference>
<reference evidence="5" key="1">
    <citation type="journal article" date="2006" name="PLoS Biol.">
        <title>Macronuclear genome sequence of the ciliate Tetrahymena thermophila, a model eukaryote.</title>
        <authorList>
            <person name="Eisen J.A."/>
            <person name="Coyne R.S."/>
            <person name="Wu M."/>
            <person name="Wu D."/>
            <person name="Thiagarajan M."/>
            <person name="Wortman J.R."/>
            <person name="Badger J.H."/>
            <person name="Ren Q."/>
            <person name="Amedeo P."/>
            <person name="Jones K.M."/>
            <person name="Tallon L.J."/>
            <person name="Delcher A.L."/>
            <person name="Salzberg S.L."/>
            <person name="Silva J.C."/>
            <person name="Haas B.J."/>
            <person name="Majoros W.H."/>
            <person name="Farzad M."/>
            <person name="Carlton J.M."/>
            <person name="Smith R.K. Jr."/>
            <person name="Garg J."/>
            <person name="Pearlman R.E."/>
            <person name="Karrer K.M."/>
            <person name="Sun L."/>
            <person name="Manning G."/>
            <person name="Elde N.C."/>
            <person name="Turkewitz A.P."/>
            <person name="Asai D.J."/>
            <person name="Wilkes D.E."/>
            <person name="Wang Y."/>
            <person name="Cai H."/>
            <person name="Collins K."/>
            <person name="Stewart B.A."/>
            <person name="Lee S.R."/>
            <person name="Wilamowska K."/>
            <person name="Weinberg Z."/>
            <person name="Ruzzo W.L."/>
            <person name="Wloga D."/>
            <person name="Gaertig J."/>
            <person name="Frankel J."/>
            <person name="Tsao C.-C."/>
            <person name="Gorovsky M.A."/>
            <person name="Keeling P.J."/>
            <person name="Waller R.F."/>
            <person name="Patron N.J."/>
            <person name="Cherry J.M."/>
            <person name="Stover N.A."/>
            <person name="Krieger C.J."/>
            <person name="del Toro C."/>
            <person name="Ryder H.F."/>
            <person name="Williamson S.C."/>
            <person name="Barbeau R.A."/>
            <person name="Hamilton E.P."/>
            <person name="Orias E."/>
        </authorList>
    </citation>
    <scope>NUCLEOTIDE SEQUENCE [LARGE SCALE GENOMIC DNA]</scope>
    <source>
        <strain evidence="5">SB210</strain>
    </source>
</reference>
<dbReference type="GO" id="GO:0015031">
    <property type="term" value="P:protein transport"/>
    <property type="evidence" value="ECO:0007669"/>
    <property type="project" value="UniProtKB-KW"/>
</dbReference>
<dbReference type="STRING" id="312017.Q22GC6"/>